<dbReference type="EMBL" id="VHIF01000001">
    <property type="protein sequence ID" value="TQO37443.1"/>
    <property type="molecule type" value="Genomic_DNA"/>
</dbReference>
<proteinExistence type="predicted"/>
<dbReference type="Proteomes" id="UP000315363">
    <property type="component" value="Unassembled WGS sequence"/>
</dbReference>
<reference evidence="1 2" key="1">
    <citation type="submission" date="2019-06" db="EMBL/GenBank/DDBJ databases">
        <title>A large-scale integrated study on North Sea by COGITO (Coastal Microbe Genomic &amp; Taxonomic Observatory).</title>
        <authorList>
            <person name="Teeling H."/>
        </authorList>
    </citation>
    <scope>NUCLEOTIDE SEQUENCE [LARGE SCALE GENOMIC DNA]</scope>
    <source>
        <strain evidence="1 2">MAR_2009_79</strain>
    </source>
</reference>
<dbReference type="Gene3D" id="2.115.10.20">
    <property type="entry name" value="Glycosyl hydrolase domain, family 43"/>
    <property type="match status" value="1"/>
</dbReference>
<dbReference type="SUPFAM" id="SSF75005">
    <property type="entry name" value="Arabinanase/levansucrase/invertase"/>
    <property type="match status" value="1"/>
</dbReference>
<comment type="caution">
    <text evidence="1">The sequence shown here is derived from an EMBL/GenBank/DDBJ whole genome shotgun (WGS) entry which is preliminary data.</text>
</comment>
<dbReference type="InterPro" id="IPR023296">
    <property type="entry name" value="Glyco_hydro_beta-prop_sf"/>
</dbReference>
<evidence type="ECO:0000313" key="2">
    <source>
        <dbReference type="Proteomes" id="UP000315363"/>
    </source>
</evidence>
<sequence length="502" mass="56672">MHFSTYPIKGDAPILSMKKNLLYSIFLLIIACNSDNVVPETNVEVIPTVEETLPEVVEEETPVEEVLVPEEVFPVGSLNSFFSNGLISDRSNNIARKNPIQLIEYDQVNNRIKTNYSYLENLLVQGTNNQSWFVTQNAEASTVVEIVSVDITEGWIGLGNTYFGSLNTRIGATLEFFNPFINYEIINDRPLFSPYPTVASQENLHYIQPGGLIEKSDGTFILLTPVVFGPHAKRSIYYASSTNLEDWTFHDDLILETMTIPFAKPSGNVFSTGNPYKLDDGSLLVLLGVQQPNNNYTSAYMILDEDLNILRQPTEIMIPEWNGLDQNSFPLSITKFNNEYRLLFHRRNPSFIDREIHEIVAADLFDALNLNQSIVSSNIIHKGNTSSGYLRGKADDASYMEFNSELYILLGGEELGSTYLTSRNREYGLAKWNGGSWDHDSRSPLLVNPVQLHKKYPAYNWAWDHMGAFVSPIIKNNTLYVFMAFGTDNPDYFISGIKVSLN</sequence>
<accession>A0ABY3AAE9</accession>
<evidence type="ECO:0000313" key="1">
    <source>
        <dbReference type="EMBL" id="TQO37443.1"/>
    </source>
</evidence>
<keyword evidence="2" id="KW-1185">Reference proteome</keyword>
<gene>
    <name evidence="1" type="ORF">GQ41_2051</name>
</gene>
<protein>
    <submittedName>
        <fullName evidence="1">Uncharacterized protein</fullName>
    </submittedName>
</protein>
<name>A0ABY3AAE9_9FLAO</name>
<organism evidence="1 2">
    <name type="scientific">Arenibacter algicola</name>
    <dbReference type="NCBI Taxonomy" id="616991"/>
    <lineage>
        <taxon>Bacteria</taxon>
        <taxon>Pseudomonadati</taxon>
        <taxon>Bacteroidota</taxon>
        <taxon>Flavobacteriia</taxon>
        <taxon>Flavobacteriales</taxon>
        <taxon>Flavobacteriaceae</taxon>
        <taxon>Arenibacter</taxon>
    </lineage>
</organism>